<feature type="compositionally biased region" description="Basic and acidic residues" evidence="2">
    <location>
        <begin position="7"/>
        <end position="59"/>
    </location>
</feature>
<dbReference type="AlphaFoldDB" id="A0AAJ8JSI8"/>
<dbReference type="KEGG" id="cdep:91086960"/>
<sequence length="299" mass="34400">MNQMEAFKWEQKKLNAAVKEKDRNGNKEKERELEELRMVERQEKEKREREEKDRQEARERELDELEKLLHEQAKRVIPDLLTESGLISSVDESVPTVTPSPVDPASLSLNGSTSSLKSDISMNATAETLENSNSSTMRATNSSNSAIFSSTKSLEAKTATPSTSTFSRVSIPRSDSSESIYAFIVRRLNALEGNSSLVARYIEEQAKAMRFMLRRVETRWDEWKADWEGDDHGRWQQEVSCKSLWMPLTRQRMRQEDRLGKVISQLEQQRIAFENDRKEMQAQLRGLANEVSDIIDLPS</sequence>
<evidence type="ECO:0000313" key="3">
    <source>
        <dbReference type="EMBL" id="WVN87566.1"/>
    </source>
</evidence>
<dbReference type="RefSeq" id="XP_066068266.1">
    <property type="nucleotide sequence ID" value="XM_066212169.1"/>
</dbReference>
<dbReference type="EMBL" id="CP143786">
    <property type="protein sequence ID" value="WVN87566.1"/>
    <property type="molecule type" value="Genomic_DNA"/>
</dbReference>
<name>A0AAJ8JSI8_9TREE</name>
<keyword evidence="1" id="KW-0175">Coiled coil</keyword>
<protein>
    <submittedName>
        <fullName evidence="3">Uncharacterized protein</fullName>
    </submittedName>
</protein>
<evidence type="ECO:0000256" key="1">
    <source>
        <dbReference type="SAM" id="Coils"/>
    </source>
</evidence>
<evidence type="ECO:0000256" key="2">
    <source>
        <dbReference type="SAM" id="MobiDB-lite"/>
    </source>
</evidence>
<feature type="region of interest" description="Disordered" evidence="2">
    <location>
        <begin position="1"/>
        <end position="59"/>
    </location>
</feature>
<keyword evidence="4" id="KW-1185">Reference proteome</keyword>
<evidence type="ECO:0000313" key="4">
    <source>
        <dbReference type="Proteomes" id="UP000094043"/>
    </source>
</evidence>
<accession>A0AAJ8JSI8</accession>
<gene>
    <name evidence="3" type="ORF">L203_102749</name>
</gene>
<proteinExistence type="predicted"/>
<dbReference type="Proteomes" id="UP000094043">
    <property type="component" value="Chromosome 3"/>
</dbReference>
<dbReference type="GeneID" id="91086960"/>
<reference evidence="3" key="1">
    <citation type="submission" date="2016-06" db="EMBL/GenBank/DDBJ databases">
        <authorList>
            <person name="Cuomo C."/>
            <person name="Litvintseva A."/>
            <person name="Heitman J."/>
            <person name="Chen Y."/>
            <person name="Sun S."/>
            <person name="Springer D."/>
            <person name="Dromer F."/>
            <person name="Young S."/>
            <person name="Zeng Q."/>
            <person name="Chapman S."/>
            <person name="Gujja S."/>
            <person name="Saif S."/>
            <person name="Birren B."/>
        </authorList>
    </citation>
    <scope>NUCLEOTIDE SEQUENCE</scope>
    <source>
        <strain evidence="3">CBS 7841</strain>
    </source>
</reference>
<feature type="coiled-coil region" evidence="1">
    <location>
        <begin position="263"/>
        <end position="290"/>
    </location>
</feature>
<reference evidence="3" key="3">
    <citation type="submission" date="2024-01" db="EMBL/GenBank/DDBJ databases">
        <authorList>
            <person name="Coelho M.A."/>
            <person name="David-Palma M."/>
            <person name="Shea T."/>
            <person name="Sun S."/>
            <person name="Cuomo C.A."/>
            <person name="Heitman J."/>
        </authorList>
    </citation>
    <scope>NUCLEOTIDE SEQUENCE</scope>
    <source>
        <strain evidence="3">CBS 7841</strain>
    </source>
</reference>
<organism evidence="3 4">
    <name type="scientific">Cryptococcus depauperatus CBS 7841</name>
    <dbReference type="NCBI Taxonomy" id="1295531"/>
    <lineage>
        <taxon>Eukaryota</taxon>
        <taxon>Fungi</taxon>
        <taxon>Dikarya</taxon>
        <taxon>Basidiomycota</taxon>
        <taxon>Agaricomycotina</taxon>
        <taxon>Tremellomycetes</taxon>
        <taxon>Tremellales</taxon>
        <taxon>Cryptococcaceae</taxon>
        <taxon>Cryptococcus</taxon>
    </lineage>
</organism>
<reference evidence="3" key="2">
    <citation type="journal article" date="2022" name="Elife">
        <title>Obligate sexual reproduction of a homothallic fungus closely related to the Cryptococcus pathogenic species complex.</title>
        <authorList>
            <person name="Passer A.R."/>
            <person name="Clancey S.A."/>
            <person name="Shea T."/>
            <person name="David-Palma M."/>
            <person name="Averette A.F."/>
            <person name="Boekhout T."/>
            <person name="Porcel B.M."/>
            <person name="Nowrousian M."/>
            <person name="Cuomo C.A."/>
            <person name="Sun S."/>
            <person name="Heitman J."/>
            <person name="Coelho M.A."/>
        </authorList>
    </citation>
    <scope>NUCLEOTIDE SEQUENCE</scope>
    <source>
        <strain evidence="3">CBS 7841</strain>
    </source>
</reference>